<dbReference type="GO" id="GO:0005178">
    <property type="term" value="F:integrin binding"/>
    <property type="evidence" value="ECO:0007669"/>
    <property type="project" value="TreeGrafter"/>
</dbReference>
<feature type="domain" description="PID" evidence="1">
    <location>
        <begin position="40"/>
        <end position="120"/>
    </location>
</feature>
<dbReference type="GO" id="GO:0051895">
    <property type="term" value="P:negative regulation of focal adhesion assembly"/>
    <property type="evidence" value="ECO:0007669"/>
    <property type="project" value="TreeGrafter"/>
</dbReference>
<name>A0AAD9JQ70_9ANNE</name>
<dbReference type="Proteomes" id="UP001208570">
    <property type="component" value="Unassembled WGS sequence"/>
</dbReference>
<accession>A0AAD9JQ70</accession>
<dbReference type="Gene3D" id="6.20.360.10">
    <property type="match status" value="1"/>
</dbReference>
<dbReference type="GO" id="GO:0001726">
    <property type="term" value="C:ruffle"/>
    <property type="evidence" value="ECO:0007669"/>
    <property type="project" value="TreeGrafter"/>
</dbReference>
<protein>
    <recommendedName>
        <fullName evidence="1">PID domain-containing protein</fullName>
    </recommendedName>
</protein>
<proteinExistence type="predicted"/>
<dbReference type="PANTHER" id="PTHR32055">
    <property type="entry name" value="INTEGRIN BETA-1-BINDING PROTEIN 1"/>
    <property type="match status" value="1"/>
</dbReference>
<evidence type="ECO:0000313" key="2">
    <source>
        <dbReference type="EMBL" id="KAK2157184.1"/>
    </source>
</evidence>
<dbReference type="SUPFAM" id="SSF50729">
    <property type="entry name" value="PH domain-like"/>
    <property type="match status" value="1"/>
</dbReference>
<organism evidence="2 3">
    <name type="scientific">Paralvinella palmiformis</name>
    <dbReference type="NCBI Taxonomy" id="53620"/>
    <lineage>
        <taxon>Eukaryota</taxon>
        <taxon>Metazoa</taxon>
        <taxon>Spiralia</taxon>
        <taxon>Lophotrochozoa</taxon>
        <taxon>Annelida</taxon>
        <taxon>Polychaeta</taxon>
        <taxon>Sedentaria</taxon>
        <taxon>Canalipalpata</taxon>
        <taxon>Terebellida</taxon>
        <taxon>Terebelliformia</taxon>
        <taxon>Alvinellidae</taxon>
        <taxon>Paralvinella</taxon>
    </lineage>
</organism>
<dbReference type="GO" id="GO:1900025">
    <property type="term" value="P:negative regulation of substrate adhesion-dependent cell spreading"/>
    <property type="evidence" value="ECO:0007669"/>
    <property type="project" value="TreeGrafter"/>
</dbReference>
<comment type="caution">
    <text evidence="2">The sequence shown here is derived from an EMBL/GenBank/DDBJ whole genome shotgun (WGS) entry which is preliminary data.</text>
</comment>
<sequence>MTFELLNRNDSLPEGSDVLIESTNLLENKIQLFPRDDDLVTLLISKHGVKVMDAVKKEVLQRHPLHTVAQIVYYNDSFFKSNLALKIGSVGRPVYDCYVFQCCDEDQAQNVCQSLKDVFDSIARHVR</sequence>
<reference evidence="2" key="1">
    <citation type="journal article" date="2023" name="Mol. Biol. Evol.">
        <title>Third-Generation Sequencing Reveals the Adaptive Role of the Epigenome in Three Deep-Sea Polychaetes.</title>
        <authorList>
            <person name="Perez M."/>
            <person name="Aroh O."/>
            <person name="Sun Y."/>
            <person name="Lan Y."/>
            <person name="Juniper S.K."/>
            <person name="Young C.R."/>
            <person name="Angers B."/>
            <person name="Qian P.Y."/>
        </authorList>
    </citation>
    <scope>NUCLEOTIDE SEQUENCE</scope>
    <source>
        <strain evidence="2">P08H-3</strain>
    </source>
</reference>
<dbReference type="Pfam" id="PF10480">
    <property type="entry name" value="ICAP-1_inte_bdg"/>
    <property type="match status" value="1"/>
</dbReference>
<dbReference type="PROSITE" id="PS01179">
    <property type="entry name" value="PID"/>
    <property type="match status" value="1"/>
</dbReference>
<dbReference type="PANTHER" id="PTHR32055:SF1">
    <property type="entry name" value="INTEGRIN BETA-1-BINDING PROTEIN 1"/>
    <property type="match status" value="1"/>
</dbReference>
<keyword evidence="3" id="KW-1185">Reference proteome</keyword>
<evidence type="ECO:0000313" key="3">
    <source>
        <dbReference type="Proteomes" id="UP001208570"/>
    </source>
</evidence>
<dbReference type="GO" id="GO:0071944">
    <property type="term" value="C:cell periphery"/>
    <property type="evidence" value="ECO:0007669"/>
    <property type="project" value="TreeGrafter"/>
</dbReference>
<dbReference type="InterPro" id="IPR019517">
    <property type="entry name" value="Integrin-bd_ICAP-1"/>
</dbReference>
<dbReference type="InterPro" id="IPR006020">
    <property type="entry name" value="PTB/PI_dom"/>
</dbReference>
<dbReference type="GO" id="GO:0030027">
    <property type="term" value="C:lamellipodium"/>
    <property type="evidence" value="ECO:0007669"/>
    <property type="project" value="TreeGrafter"/>
</dbReference>
<gene>
    <name evidence="2" type="ORF">LSH36_196g05036</name>
</gene>
<dbReference type="GO" id="GO:0005856">
    <property type="term" value="C:cytoskeleton"/>
    <property type="evidence" value="ECO:0007669"/>
    <property type="project" value="TreeGrafter"/>
</dbReference>
<evidence type="ECO:0000259" key="1">
    <source>
        <dbReference type="PROSITE" id="PS01179"/>
    </source>
</evidence>
<dbReference type="EMBL" id="JAODUP010000196">
    <property type="protein sequence ID" value="KAK2157184.1"/>
    <property type="molecule type" value="Genomic_DNA"/>
</dbReference>
<dbReference type="AlphaFoldDB" id="A0AAD9JQ70"/>